<evidence type="ECO:0000313" key="1">
    <source>
        <dbReference type="EMBL" id="KAG9243664.1"/>
    </source>
</evidence>
<keyword evidence="2" id="KW-1185">Reference proteome</keyword>
<evidence type="ECO:0000313" key="2">
    <source>
        <dbReference type="Proteomes" id="UP000887226"/>
    </source>
</evidence>
<comment type="caution">
    <text evidence="1">The sequence shown here is derived from an EMBL/GenBank/DDBJ whole genome shotgun (WGS) entry which is preliminary data.</text>
</comment>
<protein>
    <submittedName>
        <fullName evidence="1">Fungal-specific transcription factor domain-containing protein</fullName>
    </submittedName>
</protein>
<accession>A0A9P7Z129</accession>
<dbReference type="Pfam" id="PF11951">
    <property type="entry name" value="Fungal_trans_2"/>
    <property type="match status" value="1"/>
</dbReference>
<proteinExistence type="predicted"/>
<sequence length="526" mass="59220">MDGAKQEKSHLKAFKEIVRRSKSRNRRSDHMFVDARKAAKTTESVQRALIARMYPFTNIHQSSAVSVRDDCHSTGGYMDPGFNFNDMSGCYDLTSNPQHCTLDDISLFLQHHDSNLDPSVPLTSPKALSPSTDTLDFLWSSSTDVAALNDVLSDKLSSEAMQVSQATYAFSPSHDDFQPQECGLSTAMETTPSTKVYNHYEVSSEVVTMPATKVPTSILTQKERKAWGYYTEIIFPAMFPFLPFDDARKECKKAVKACQNLVTFLRHIMLHTEQYQASELKRFGIWDSKIPLSAQYGEQSMIPQIYGGCEGDNILHLLLAQINVGGKEWPEMISWLSSNILAREGDSNHAKEILSYFEVLASTMTGSQPSLAIRHLTEQESNCDNVTGIDTWLLDCLIRIVQLQRWKSDQLSNESLSIHDLMSKSQVIDDNLKRERTRRDPVKSPGDSARSTFMKVFEAATALFLQCAIFEARPEIAEIQHEVSNTIDALKDLPQALLLKRLAWPVCIAASMAIKSDQQKFFKSLY</sequence>
<dbReference type="Proteomes" id="UP000887226">
    <property type="component" value="Unassembled WGS sequence"/>
</dbReference>
<organism evidence="1 2">
    <name type="scientific">Calycina marina</name>
    <dbReference type="NCBI Taxonomy" id="1763456"/>
    <lineage>
        <taxon>Eukaryota</taxon>
        <taxon>Fungi</taxon>
        <taxon>Dikarya</taxon>
        <taxon>Ascomycota</taxon>
        <taxon>Pezizomycotina</taxon>
        <taxon>Leotiomycetes</taxon>
        <taxon>Helotiales</taxon>
        <taxon>Pezizellaceae</taxon>
        <taxon>Calycina</taxon>
    </lineage>
</organism>
<name>A0A9P7Z129_9HELO</name>
<gene>
    <name evidence="1" type="ORF">BJ878DRAFT_543062</name>
</gene>
<dbReference type="AlphaFoldDB" id="A0A9P7Z129"/>
<dbReference type="EMBL" id="MU253961">
    <property type="protein sequence ID" value="KAG9243664.1"/>
    <property type="molecule type" value="Genomic_DNA"/>
</dbReference>
<reference evidence="1" key="1">
    <citation type="journal article" date="2021" name="IMA Fungus">
        <title>Genomic characterization of three marine fungi, including Emericellopsis atlantica sp. nov. with signatures of a generalist lifestyle and marine biomass degradation.</title>
        <authorList>
            <person name="Hagestad O.C."/>
            <person name="Hou L."/>
            <person name="Andersen J.H."/>
            <person name="Hansen E.H."/>
            <person name="Altermark B."/>
            <person name="Li C."/>
            <person name="Kuhnert E."/>
            <person name="Cox R.J."/>
            <person name="Crous P.W."/>
            <person name="Spatafora J.W."/>
            <person name="Lail K."/>
            <person name="Amirebrahimi M."/>
            <person name="Lipzen A."/>
            <person name="Pangilinan J."/>
            <person name="Andreopoulos W."/>
            <person name="Hayes R.D."/>
            <person name="Ng V."/>
            <person name="Grigoriev I.V."/>
            <person name="Jackson S.A."/>
            <person name="Sutton T.D.S."/>
            <person name="Dobson A.D.W."/>
            <person name="Rama T."/>
        </authorList>
    </citation>
    <scope>NUCLEOTIDE SEQUENCE</scope>
    <source>
        <strain evidence="1">TRa3180A</strain>
    </source>
</reference>
<dbReference type="OrthoDB" id="3941731at2759"/>
<dbReference type="InterPro" id="IPR021858">
    <property type="entry name" value="Fun_TF"/>
</dbReference>